<keyword evidence="1" id="KW-0472">Membrane</keyword>
<keyword evidence="3" id="KW-1185">Reference proteome</keyword>
<feature type="transmembrane region" description="Helical" evidence="1">
    <location>
        <begin position="344"/>
        <end position="362"/>
    </location>
</feature>
<feature type="transmembrane region" description="Helical" evidence="1">
    <location>
        <begin position="177"/>
        <end position="198"/>
    </location>
</feature>
<proteinExistence type="predicted"/>
<evidence type="ECO:0000313" key="2">
    <source>
        <dbReference type="EMBL" id="SHF26063.1"/>
    </source>
</evidence>
<evidence type="ECO:0008006" key="4">
    <source>
        <dbReference type="Google" id="ProtNLM"/>
    </source>
</evidence>
<dbReference type="STRING" id="288992.SAMN04488522_102617"/>
<dbReference type="OrthoDB" id="196672at2"/>
<dbReference type="Proteomes" id="UP000184287">
    <property type="component" value="Unassembled WGS sequence"/>
</dbReference>
<keyword evidence="1" id="KW-0812">Transmembrane</keyword>
<evidence type="ECO:0000256" key="1">
    <source>
        <dbReference type="SAM" id="Phobius"/>
    </source>
</evidence>
<sequence length="459" mass="53377">MKPAHSNIKLTADYLNYQDNPLWIRIANYAIDDADTIIPFSKKIAQTEDWSEDFTKAAIQEYKRFVYLCCISENGASPSIVVDKVWHMHLLYTTEYWKNFCPNILQRELHHFPNVGGIIDYNKHQDWYLETLILYIRVFEQNPPAKFWRIPPELKSFLKPEQEAPAKNSFHFPPVEAYYLLIIVPFLLSWMLFGSLPIPDLPLLQYLVLFIPLILIISWVTARYNKHHLQPNIAKIPQYNRYELAWLTGGYNNAFLLLVNDLEESNWIKIIDTKGAFKEKFFSLSISRTEAFNDRYLMHSQSLFECFNQLPQSSKFNLNQLNLALSTYLNAICRVKTASKKPQSPVFFLFMAVLVMMIWFFPTEETGGFAILLLSIFFVISFCFMIPWIFLSTDQEMMAREIKKQAVFLNGINTLNQKAIIINQFNGISDTSFFKKVGNYFGDHQACGARQPDNTGCGC</sequence>
<accession>A0A1M5A6X4</accession>
<feature type="transmembrane region" description="Helical" evidence="1">
    <location>
        <begin position="368"/>
        <end position="391"/>
    </location>
</feature>
<protein>
    <recommendedName>
        <fullName evidence="4">TIGR04222 domain-containing protein</fullName>
    </recommendedName>
</protein>
<keyword evidence="1" id="KW-1133">Transmembrane helix</keyword>
<feature type="transmembrane region" description="Helical" evidence="1">
    <location>
        <begin position="204"/>
        <end position="222"/>
    </location>
</feature>
<name>A0A1M5A6X4_9SPHI</name>
<dbReference type="AlphaFoldDB" id="A0A1M5A6X4"/>
<gene>
    <name evidence="2" type="ORF">SAMN04488522_102617</name>
</gene>
<organism evidence="2 3">
    <name type="scientific">Pedobacter caeni</name>
    <dbReference type="NCBI Taxonomy" id="288992"/>
    <lineage>
        <taxon>Bacteria</taxon>
        <taxon>Pseudomonadati</taxon>
        <taxon>Bacteroidota</taxon>
        <taxon>Sphingobacteriia</taxon>
        <taxon>Sphingobacteriales</taxon>
        <taxon>Sphingobacteriaceae</taxon>
        <taxon>Pedobacter</taxon>
    </lineage>
</organism>
<dbReference type="RefSeq" id="WP_073230633.1">
    <property type="nucleotide sequence ID" value="NZ_FQUQ01000002.1"/>
</dbReference>
<dbReference type="EMBL" id="FQUQ01000002">
    <property type="protein sequence ID" value="SHF26063.1"/>
    <property type="molecule type" value="Genomic_DNA"/>
</dbReference>
<reference evidence="3" key="1">
    <citation type="submission" date="2016-11" db="EMBL/GenBank/DDBJ databases">
        <authorList>
            <person name="Varghese N."/>
            <person name="Submissions S."/>
        </authorList>
    </citation>
    <scope>NUCLEOTIDE SEQUENCE [LARGE SCALE GENOMIC DNA]</scope>
    <source>
        <strain evidence="3">DSM 16990</strain>
    </source>
</reference>
<evidence type="ECO:0000313" key="3">
    <source>
        <dbReference type="Proteomes" id="UP000184287"/>
    </source>
</evidence>